<keyword evidence="3" id="KW-1185">Reference proteome</keyword>
<organism evidence="2 3">
    <name type="scientific">Mesorhabditis spiculigera</name>
    <dbReference type="NCBI Taxonomy" id="96644"/>
    <lineage>
        <taxon>Eukaryota</taxon>
        <taxon>Metazoa</taxon>
        <taxon>Ecdysozoa</taxon>
        <taxon>Nematoda</taxon>
        <taxon>Chromadorea</taxon>
        <taxon>Rhabditida</taxon>
        <taxon>Rhabditina</taxon>
        <taxon>Rhabditomorpha</taxon>
        <taxon>Rhabditoidea</taxon>
        <taxon>Rhabditidae</taxon>
        <taxon>Mesorhabditinae</taxon>
        <taxon>Mesorhabditis</taxon>
    </lineage>
</organism>
<name>A0AA36C6F7_9BILA</name>
<dbReference type="Proteomes" id="UP001177023">
    <property type="component" value="Unassembled WGS sequence"/>
</dbReference>
<reference evidence="2" key="1">
    <citation type="submission" date="2023-06" db="EMBL/GenBank/DDBJ databases">
        <authorList>
            <person name="Delattre M."/>
        </authorList>
    </citation>
    <scope>NUCLEOTIDE SEQUENCE</scope>
    <source>
        <strain evidence="2">AF72</strain>
    </source>
</reference>
<gene>
    <name evidence="2" type="ORF">MSPICULIGERA_LOCUS1947</name>
</gene>
<dbReference type="EMBL" id="CATQJA010000587">
    <property type="protein sequence ID" value="CAJ0561832.1"/>
    <property type="molecule type" value="Genomic_DNA"/>
</dbReference>
<accession>A0AA36C6F7</accession>
<dbReference type="AlphaFoldDB" id="A0AA36C6F7"/>
<comment type="caution">
    <text evidence="2">The sequence shown here is derived from an EMBL/GenBank/DDBJ whole genome shotgun (WGS) entry which is preliminary data.</text>
</comment>
<sequence>MFDEPSAPANKSITTPNHQQQHHHSYSTSYSTASWCRIPSTLSILLCFLFLLSLVQAACAQTEDQGCGEHPLKGILQKLEISRPNLTFEQTTRLLQQVRHRYPRLWRSFEAALSQYTNCMMMTRSGSLG</sequence>
<feature type="non-terminal residue" evidence="2">
    <location>
        <position position="129"/>
    </location>
</feature>
<evidence type="ECO:0000256" key="1">
    <source>
        <dbReference type="SAM" id="MobiDB-lite"/>
    </source>
</evidence>
<proteinExistence type="predicted"/>
<protein>
    <submittedName>
        <fullName evidence="2">Uncharacterized protein</fullName>
    </submittedName>
</protein>
<evidence type="ECO:0000313" key="2">
    <source>
        <dbReference type="EMBL" id="CAJ0561832.1"/>
    </source>
</evidence>
<feature type="region of interest" description="Disordered" evidence="1">
    <location>
        <begin position="1"/>
        <end position="23"/>
    </location>
</feature>
<evidence type="ECO:0000313" key="3">
    <source>
        <dbReference type="Proteomes" id="UP001177023"/>
    </source>
</evidence>